<evidence type="ECO:0000313" key="2">
    <source>
        <dbReference type="Proteomes" id="UP001500630"/>
    </source>
</evidence>
<organism evidence="1 2">
    <name type="scientific">Nonomuraea rosea</name>
    <dbReference type="NCBI Taxonomy" id="638574"/>
    <lineage>
        <taxon>Bacteria</taxon>
        <taxon>Bacillati</taxon>
        <taxon>Actinomycetota</taxon>
        <taxon>Actinomycetes</taxon>
        <taxon>Streptosporangiales</taxon>
        <taxon>Streptosporangiaceae</taxon>
        <taxon>Nonomuraea</taxon>
    </lineage>
</organism>
<sequence length="66" mass="6909">MAPVSSLRPDRAEAWAGRSEVTASAAAKTERERRIRDFLSYGMDATVAKAAQPGTASTGVSVAVVE</sequence>
<name>A0ABP6XR15_9ACTN</name>
<proteinExistence type="predicted"/>
<reference evidence="2" key="1">
    <citation type="journal article" date="2019" name="Int. J. Syst. Evol. Microbiol.">
        <title>The Global Catalogue of Microorganisms (GCM) 10K type strain sequencing project: providing services to taxonomists for standard genome sequencing and annotation.</title>
        <authorList>
            <consortium name="The Broad Institute Genomics Platform"/>
            <consortium name="The Broad Institute Genome Sequencing Center for Infectious Disease"/>
            <person name="Wu L."/>
            <person name="Ma J."/>
        </authorList>
    </citation>
    <scope>NUCLEOTIDE SEQUENCE [LARGE SCALE GENOMIC DNA]</scope>
    <source>
        <strain evidence="2">JCM 17326</strain>
    </source>
</reference>
<dbReference type="EMBL" id="BAABDQ010000013">
    <property type="protein sequence ID" value="GAA3568680.1"/>
    <property type="molecule type" value="Genomic_DNA"/>
</dbReference>
<dbReference type="Proteomes" id="UP001500630">
    <property type="component" value="Unassembled WGS sequence"/>
</dbReference>
<accession>A0ABP6XR15</accession>
<keyword evidence="2" id="KW-1185">Reference proteome</keyword>
<gene>
    <name evidence="1" type="ORF">GCM10022419_056850</name>
</gene>
<comment type="caution">
    <text evidence="1">The sequence shown here is derived from an EMBL/GenBank/DDBJ whole genome shotgun (WGS) entry which is preliminary data.</text>
</comment>
<protein>
    <submittedName>
        <fullName evidence="1">Uncharacterized protein</fullName>
    </submittedName>
</protein>
<evidence type="ECO:0000313" key="1">
    <source>
        <dbReference type="EMBL" id="GAA3568680.1"/>
    </source>
</evidence>